<dbReference type="PRINTS" id="PR00625">
    <property type="entry name" value="JDOMAIN"/>
</dbReference>
<reference evidence="4" key="2">
    <citation type="journal article" date="2013" name="G3 (Bethesda)">
        <title>Genomes of Ashbya fungi isolated from insects reveal four mating-type loci, numerous translocations, lack of transposons, and distinct gene duplications.</title>
        <authorList>
            <person name="Dietrich F.S."/>
            <person name="Voegeli S."/>
            <person name="Kuo S."/>
            <person name="Philippsen P."/>
        </authorList>
    </citation>
    <scope>GENOME REANNOTATION</scope>
    <source>
        <strain evidence="4">ATCC 10895 / CBS 109.51 / FGSC 9923 / NRRL Y-1056</strain>
    </source>
</reference>
<feature type="compositionally biased region" description="Low complexity" evidence="1">
    <location>
        <begin position="196"/>
        <end position="209"/>
    </location>
</feature>
<dbReference type="InterPro" id="IPR052814">
    <property type="entry name" value="Peroxisomal_DnaJ"/>
</dbReference>
<dbReference type="GeneID" id="4620128"/>
<evidence type="ECO:0000259" key="2">
    <source>
        <dbReference type="PROSITE" id="PS50076"/>
    </source>
</evidence>
<dbReference type="Gene3D" id="1.10.287.110">
    <property type="entry name" value="DnaJ domain"/>
    <property type="match status" value="1"/>
</dbReference>
<accession>Q75AN3</accession>
<dbReference type="OrthoDB" id="552049at2759"/>
<gene>
    <name evidence="3" type="ORF">AGOS_ADL111W</name>
</gene>
<sequence length="578" mass="63892">MVKDTTYYDILGVTPSASAEQIKKAYRKKAIQTHPDKNPNDPDAQAKFQEVSKAYKVLSDPDLKNRYNEFGLSDERGEMVMEEDPFEMLMAVFGGDSFQQWIGEYSFLRNLMKQTELFECEDEDDEHGESQDNKSAGGTPAGSACGRAESTHLSTYQRTASAGVSGGARSGGARSGGASSGGASSGGSGARTEQTSASSADTGTSGSSDQARKDRRHRQRERFLELERERREEKKRQIEELARILDKKITDYQIAALAGRVSEFQESLQSEIDKSLKTESFGIELLQLISKVYRSKANNFLMSQKTYGISRIFTGMHEKTKSVKSTFSMLNSAMNAMSAQKELEKLDLENMNPYERAQIEFLIQGKSMGMMWSLNKFELQSKLKGICDRLLDDKTVPSRQRVGKAKALLFIAEMFGNARRAPGDVDPAILEFEEMVLQSKNVRIKTRKQPGRVTDQNIFFAKLNSADQENVPPTANGPPPTQGRERLHTSRSQHASQKPAPSRPHTSRSPPQRPSPTRSTSQREPPQRPSTAHPSPTRSSNLPSTAHGGSVRGSGSYATARVSPMHDTPPRAAAHPLC</sequence>
<dbReference type="AlphaFoldDB" id="Q75AN3"/>
<dbReference type="PANTHER" id="PTHR45006:SF2">
    <property type="entry name" value="PROTEIN CAJ1"/>
    <property type="match status" value="1"/>
</dbReference>
<evidence type="ECO:0000313" key="4">
    <source>
        <dbReference type="Proteomes" id="UP000000591"/>
    </source>
</evidence>
<dbReference type="CDD" id="cd06257">
    <property type="entry name" value="DnaJ"/>
    <property type="match status" value="1"/>
</dbReference>
<proteinExistence type="predicted"/>
<dbReference type="FunCoup" id="Q75AN3">
    <property type="interactions" value="201"/>
</dbReference>
<dbReference type="Pfam" id="PF14308">
    <property type="entry name" value="DnaJ-X"/>
    <property type="match status" value="1"/>
</dbReference>
<dbReference type="SMR" id="Q75AN3"/>
<dbReference type="PROSITE" id="PS50076">
    <property type="entry name" value="DNAJ_2"/>
    <property type="match status" value="1"/>
</dbReference>
<dbReference type="InterPro" id="IPR036869">
    <property type="entry name" value="J_dom_sf"/>
</dbReference>
<dbReference type="RefSeq" id="NP_983985.2">
    <property type="nucleotide sequence ID" value="NM_209338.2"/>
</dbReference>
<feature type="domain" description="J" evidence="2">
    <location>
        <begin position="6"/>
        <end position="71"/>
    </location>
</feature>
<feature type="compositionally biased region" description="Low complexity" evidence="1">
    <location>
        <begin position="499"/>
        <end position="524"/>
    </location>
</feature>
<dbReference type="Pfam" id="PF00226">
    <property type="entry name" value="DnaJ"/>
    <property type="match status" value="1"/>
</dbReference>
<dbReference type="GO" id="GO:0016558">
    <property type="term" value="P:protein import into peroxisome matrix"/>
    <property type="evidence" value="ECO:0000318"/>
    <property type="project" value="GO_Central"/>
</dbReference>
<dbReference type="SMART" id="SM00271">
    <property type="entry name" value="DnaJ"/>
    <property type="match status" value="1"/>
</dbReference>
<dbReference type="EMBL" id="AE016817">
    <property type="protein sequence ID" value="AAS51809.2"/>
    <property type="molecule type" value="Genomic_DNA"/>
</dbReference>
<dbReference type="HOGENOM" id="CLU_025145_3_1_1"/>
<dbReference type="KEGG" id="ago:AGOS_ADL111W"/>
<dbReference type="Proteomes" id="UP000000591">
    <property type="component" value="Chromosome IV"/>
</dbReference>
<dbReference type="SUPFAM" id="SSF46565">
    <property type="entry name" value="Chaperone J-domain"/>
    <property type="match status" value="1"/>
</dbReference>
<feature type="region of interest" description="Disordered" evidence="1">
    <location>
        <begin position="120"/>
        <end position="221"/>
    </location>
</feature>
<feature type="region of interest" description="Disordered" evidence="1">
    <location>
        <begin position="463"/>
        <end position="578"/>
    </location>
</feature>
<dbReference type="GO" id="GO:0005829">
    <property type="term" value="C:cytosol"/>
    <property type="evidence" value="ECO:0000318"/>
    <property type="project" value="GO_Central"/>
</dbReference>
<dbReference type="STRING" id="284811.Q75AN3"/>
<evidence type="ECO:0000256" key="1">
    <source>
        <dbReference type="SAM" id="MobiDB-lite"/>
    </source>
</evidence>
<feature type="compositionally biased region" description="Polar residues" evidence="1">
    <location>
        <begin position="529"/>
        <end position="544"/>
    </location>
</feature>
<dbReference type="eggNOG" id="KOG0691">
    <property type="taxonomic scope" value="Eukaryota"/>
</dbReference>
<reference evidence="3 4" key="1">
    <citation type="journal article" date="2004" name="Science">
        <title>The Ashbya gossypii genome as a tool for mapping the ancient Saccharomyces cerevisiae genome.</title>
        <authorList>
            <person name="Dietrich F.S."/>
            <person name="Voegeli S."/>
            <person name="Brachat S."/>
            <person name="Lerch A."/>
            <person name="Gates K."/>
            <person name="Steiner S."/>
            <person name="Mohr C."/>
            <person name="Pohlmann R."/>
            <person name="Luedi P."/>
            <person name="Choi S."/>
            <person name="Wing R.A."/>
            <person name="Flavier A."/>
            <person name="Gaffney T.D."/>
            <person name="Philippsen P."/>
        </authorList>
    </citation>
    <scope>NUCLEOTIDE SEQUENCE [LARGE SCALE GENOMIC DNA]</scope>
    <source>
        <strain evidence="4">ATCC 10895 / CBS 109.51 / FGSC 9923 / NRRL Y-1056</strain>
    </source>
</reference>
<feature type="compositionally biased region" description="Gly residues" evidence="1">
    <location>
        <begin position="164"/>
        <end position="189"/>
    </location>
</feature>
<keyword evidence="4" id="KW-1185">Reference proteome</keyword>
<organism evidence="3 4">
    <name type="scientific">Eremothecium gossypii (strain ATCC 10895 / CBS 109.51 / FGSC 9923 / NRRL Y-1056)</name>
    <name type="common">Yeast</name>
    <name type="synonym">Ashbya gossypii</name>
    <dbReference type="NCBI Taxonomy" id="284811"/>
    <lineage>
        <taxon>Eukaryota</taxon>
        <taxon>Fungi</taxon>
        <taxon>Dikarya</taxon>
        <taxon>Ascomycota</taxon>
        <taxon>Saccharomycotina</taxon>
        <taxon>Saccharomycetes</taxon>
        <taxon>Saccharomycetales</taxon>
        <taxon>Saccharomycetaceae</taxon>
        <taxon>Eremothecium</taxon>
    </lineage>
</organism>
<protein>
    <submittedName>
        <fullName evidence="3">ADL111Wp</fullName>
    </submittedName>
</protein>
<dbReference type="PANTHER" id="PTHR45006">
    <property type="entry name" value="DNAJ-LIKE PROTEIN 1"/>
    <property type="match status" value="1"/>
</dbReference>
<dbReference type="InterPro" id="IPR026894">
    <property type="entry name" value="DnaJ_X"/>
</dbReference>
<name>Q75AN3_EREGS</name>
<evidence type="ECO:0000313" key="3">
    <source>
        <dbReference type="EMBL" id="AAS51809.2"/>
    </source>
</evidence>
<dbReference type="OMA" id="DMKIESF"/>
<dbReference type="InParanoid" id="Q75AN3"/>
<dbReference type="InterPro" id="IPR001623">
    <property type="entry name" value="DnaJ_domain"/>
</dbReference>